<dbReference type="InterPro" id="IPR009003">
    <property type="entry name" value="Peptidase_S1_PA"/>
</dbReference>
<sequence length="322" mass="36048">MFNSYWYLALFMGIFRQYVCQIIVKPVFVNESSLIPRIVNGYPAALGDIPYQLSFKQRYSRHSKVYDTFCGGSIIAPSKLVSAAHCFDHNKKSGCFTETITKEVGVYFAVAGTLVSKERYRPQDNPSGAQWRRLKNVIYPSGYDFPEHDVAVVTTLRPFVFNAHIAPIPFAKRWRDYRGECVASGFGLISHIPEIDSSKLMIAKLELVPSYWCSKKLSADMKTFVCTSGVKTDVGKGDSGGPLVCAGTGEKSEGPNGILVGIACANILKRSIGGSIFTRTSTYTRFIDKNEANSSTFMFFYYYFIIFVHCLHYLCILFLPCT</sequence>
<keyword evidence="4 6" id="KW-0720">Serine protease</keyword>
<dbReference type="GO" id="GO:0004252">
    <property type="term" value="F:serine-type endopeptidase activity"/>
    <property type="evidence" value="ECO:0007669"/>
    <property type="project" value="InterPro"/>
</dbReference>
<comment type="similarity">
    <text evidence="1">Belongs to the peptidase S1 family.</text>
</comment>
<keyword evidence="2 6" id="KW-0645">Protease</keyword>
<dbReference type="PROSITE" id="PS50240">
    <property type="entry name" value="TRYPSIN_DOM"/>
    <property type="match status" value="1"/>
</dbReference>
<evidence type="ECO:0000256" key="4">
    <source>
        <dbReference type="ARBA" id="ARBA00022825"/>
    </source>
</evidence>
<dbReference type="PANTHER" id="PTHR24276:SF91">
    <property type="entry name" value="AT26814P-RELATED"/>
    <property type="match status" value="1"/>
</dbReference>
<dbReference type="Gene3D" id="2.40.10.10">
    <property type="entry name" value="Trypsin-like serine proteases"/>
    <property type="match status" value="1"/>
</dbReference>
<dbReference type="SUPFAM" id="SSF50494">
    <property type="entry name" value="Trypsin-like serine proteases"/>
    <property type="match status" value="1"/>
</dbReference>
<evidence type="ECO:0000313" key="10">
    <source>
        <dbReference type="EMBL" id="BAR72988.1"/>
    </source>
</evidence>
<evidence type="ECO:0000256" key="5">
    <source>
        <dbReference type="ARBA" id="ARBA00023157"/>
    </source>
</evidence>
<dbReference type="SMART" id="SM00020">
    <property type="entry name" value="Tryp_SPc"/>
    <property type="match status" value="1"/>
</dbReference>
<evidence type="ECO:0000256" key="7">
    <source>
        <dbReference type="SAM" id="Phobius"/>
    </source>
</evidence>
<accession>A0A0F7R6B9</accession>
<dbReference type="Pfam" id="PF00089">
    <property type="entry name" value="Trypsin"/>
    <property type="match status" value="1"/>
</dbReference>
<dbReference type="InterPro" id="IPR018114">
    <property type="entry name" value="TRYPSIN_HIS"/>
</dbReference>
<protein>
    <submittedName>
        <fullName evidence="10">Serine protease</fullName>
    </submittedName>
</protein>
<evidence type="ECO:0000256" key="2">
    <source>
        <dbReference type="ARBA" id="ARBA00022670"/>
    </source>
</evidence>
<name>A0A0F7R6B9_OSTFU</name>
<dbReference type="PANTHER" id="PTHR24276">
    <property type="entry name" value="POLYSERASE-RELATED"/>
    <property type="match status" value="1"/>
</dbReference>
<evidence type="ECO:0000256" key="1">
    <source>
        <dbReference type="ARBA" id="ARBA00007664"/>
    </source>
</evidence>
<keyword evidence="8" id="KW-0732">Signal</keyword>
<reference evidence="10" key="1">
    <citation type="journal article" date="2015" name="Insect Biochem. Mol. Biol.">
        <title>Multiple delta 11-desaturase genes selectively used for sex pheromone biosynthesis are conserved in Ostrinia moth genomes.</title>
        <authorList>
            <person name="Fujii T."/>
            <person name="Yasukochi Y."/>
            <person name="Rong Y."/>
            <person name="Matsuo T."/>
            <person name="Ishikawa Y."/>
        </authorList>
    </citation>
    <scope>NUCLEOTIDE SEQUENCE</scope>
</reference>
<evidence type="ECO:0000256" key="8">
    <source>
        <dbReference type="SAM" id="SignalP"/>
    </source>
</evidence>
<dbReference type="EMBL" id="LC020023">
    <property type="protein sequence ID" value="BAR72988.1"/>
    <property type="molecule type" value="Genomic_DNA"/>
</dbReference>
<keyword evidence="7" id="KW-0812">Transmembrane</keyword>
<keyword evidence="7" id="KW-1133">Transmembrane helix</keyword>
<evidence type="ECO:0000259" key="9">
    <source>
        <dbReference type="PROSITE" id="PS50240"/>
    </source>
</evidence>
<organism evidence="10">
    <name type="scientific">Ostrinia furnacalis</name>
    <name type="common">Asian corn borer</name>
    <dbReference type="NCBI Taxonomy" id="93504"/>
    <lineage>
        <taxon>Eukaryota</taxon>
        <taxon>Metazoa</taxon>
        <taxon>Ecdysozoa</taxon>
        <taxon>Arthropoda</taxon>
        <taxon>Hexapoda</taxon>
        <taxon>Insecta</taxon>
        <taxon>Pterygota</taxon>
        <taxon>Neoptera</taxon>
        <taxon>Endopterygota</taxon>
        <taxon>Lepidoptera</taxon>
        <taxon>Glossata</taxon>
        <taxon>Ditrysia</taxon>
        <taxon>Pyraloidea</taxon>
        <taxon>Crambidae</taxon>
        <taxon>Pyraustinae</taxon>
        <taxon>Ostrinia</taxon>
    </lineage>
</organism>
<feature type="transmembrane region" description="Helical" evidence="7">
    <location>
        <begin position="299"/>
        <end position="319"/>
    </location>
</feature>
<dbReference type="GO" id="GO:0006508">
    <property type="term" value="P:proteolysis"/>
    <property type="evidence" value="ECO:0007669"/>
    <property type="project" value="UniProtKB-KW"/>
</dbReference>
<dbReference type="PROSITE" id="PS00134">
    <property type="entry name" value="TRYPSIN_HIS"/>
    <property type="match status" value="1"/>
</dbReference>
<feature type="domain" description="Peptidase S1" evidence="9">
    <location>
        <begin position="38"/>
        <end position="292"/>
    </location>
</feature>
<dbReference type="InterPro" id="IPR050430">
    <property type="entry name" value="Peptidase_S1"/>
</dbReference>
<dbReference type="CDD" id="cd00190">
    <property type="entry name" value="Tryp_SPc"/>
    <property type="match status" value="1"/>
</dbReference>
<evidence type="ECO:0000256" key="6">
    <source>
        <dbReference type="RuleBase" id="RU363034"/>
    </source>
</evidence>
<evidence type="ECO:0000256" key="3">
    <source>
        <dbReference type="ARBA" id="ARBA00022801"/>
    </source>
</evidence>
<dbReference type="InterPro" id="IPR001314">
    <property type="entry name" value="Peptidase_S1A"/>
</dbReference>
<keyword evidence="3 6" id="KW-0378">Hydrolase</keyword>
<proteinExistence type="inferred from homology"/>
<dbReference type="InterPro" id="IPR033116">
    <property type="entry name" value="TRYPSIN_SER"/>
</dbReference>
<gene>
    <name evidence="10" type="primary">furSPL5</name>
</gene>
<keyword evidence="7" id="KW-0472">Membrane</keyword>
<feature type="chain" id="PRO_5002521215" evidence="8">
    <location>
        <begin position="22"/>
        <end position="322"/>
    </location>
</feature>
<dbReference type="InterPro" id="IPR043504">
    <property type="entry name" value="Peptidase_S1_PA_chymotrypsin"/>
</dbReference>
<dbReference type="AlphaFoldDB" id="A0A0F7R6B9"/>
<dbReference type="InterPro" id="IPR001254">
    <property type="entry name" value="Trypsin_dom"/>
</dbReference>
<feature type="signal peptide" evidence="8">
    <location>
        <begin position="1"/>
        <end position="21"/>
    </location>
</feature>
<keyword evidence="5" id="KW-1015">Disulfide bond</keyword>
<dbReference type="PRINTS" id="PR00722">
    <property type="entry name" value="CHYMOTRYPSIN"/>
</dbReference>
<dbReference type="PROSITE" id="PS00135">
    <property type="entry name" value="TRYPSIN_SER"/>
    <property type="match status" value="1"/>
</dbReference>